<dbReference type="GO" id="GO:0005198">
    <property type="term" value="F:structural molecule activity"/>
    <property type="evidence" value="ECO:0007669"/>
    <property type="project" value="UniProtKB-UniRule"/>
</dbReference>
<evidence type="ECO:0000256" key="1">
    <source>
        <dbReference type="ARBA" id="ARBA00005709"/>
    </source>
</evidence>
<dbReference type="Proteomes" id="UP000018300">
    <property type="component" value="Unassembled WGS sequence"/>
</dbReference>
<evidence type="ECO:0000256" key="3">
    <source>
        <dbReference type="RuleBase" id="RU362073"/>
    </source>
</evidence>
<feature type="domain" description="Flagellin N-terminal" evidence="4">
    <location>
        <begin position="4"/>
        <end position="141"/>
    </location>
</feature>
<dbReference type="InterPro" id="IPR001029">
    <property type="entry name" value="Flagellin_N"/>
</dbReference>
<dbReference type="SUPFAM" id="SSF64518">
    <property type="entry name" value="Phase 1 flagellin"/>
    <property type="match status" value="1"/>
</dbReference>
<reference evidence="6" key="1">
    <citation type="submission" date="2012-11" db="EMBL/GenBank/DDBJ databases">
        <title>Dependencies among metagenomic species, viruses, plasmids and units of genetic variation.</title>
        <authorList>
            <person name="Nielsen H.B."/>
            <person name="Almeida M."/>
            <person name="Juncker A.S."/>
            <person name="Rasmussen S."/>
            <person name="Li J."/>
            <person name="Sunagawa S."/>
            <person name="Plichta D."/>
            <person name="Gautier L."/>
            <person name="Le Chatelier E."/>
            <person name="Peletier E."/>
            <person name="Bonde I."/>
            <person name="Nielsen T."/>
            <person name="Manichanh C."/>
            <person name="Arumugam M."/>
            <person name="Batto J."/>
            <person name="Santos M.B.Q.D."/>
            <person name="Blom N."/>
            <person name="Borruel N."/>
            <person name="Burgdorf K.S."/>
            <person name="Boumezbeur F."/>
            <person name="Casellas F."/>
            <person name="Dore J."/>
            <person name="Guarner F."/>
            <person name="Hansen T."/>
            <person name="Hildebrand F."/>
            <person name="Kaas R.S."/>
            <person name="Kennedy S."/>
            <person name="Kristiansen K."/>
            <person name="Kultima J.R."/>
            <person name="Leonard P."/>
            <person name="Levenez F."/>
            <person name="Lund O."/>
            <person name="Moumen B."/>
            <person name="Le Paslier D."/>
            <person name="Pons N."/>
            <person name="Pedersen O."/>
            <person name="Prifti E."/>
            <person name="Qin J."/>
            <person name="Raes J."/>
            <person name="Tap J."/>
            <person name="Tims S."/>
            <person name="Ussery D.W."/>
            <person name="Yamada T."/>
            <person name="MetaHit consortium"/>
            <person name="Renault P."/>
            <person name="Sicheritz-Ponten T."/>
            <person name="Bork P."/>
            <person name="Wang J."/>
            <person name="Brunak S."/>
            <person name="Ehrlich S.D."/>
        </authorList>
    </citation>
    <scope>NUCLEOTIDE SEQUENCE [LARGE SCALE GENOMIC DNA]</scope>
</reference>
<dbReference type="Gene3D" id="1.20.1330.10">
    <property type="entry name" value="f41 fragment of flagellin, N-terminal domain"/>
    <property type="match status" value="2"/>
</dbReference>
<dbReference type="GO" id="GO:0009288">
    <property type="term" value="C:bacterial-type flagellum"/>
    <property type="evidence" value="ECO:0007669"/>
    <property type="project" value="UniProtKB-SubCell"/>
</dbReference>
<dbReference type="Pfam" id="PF00669">
    <property type="entry name" value="Flagellin_N"/>
    <property type="match status" value="1"/>
</dbReference>
<dbReference type="InterPro" id="IPR046358">
    <property type="entry name" value="Flagellin_C"/>
</dbReference>
<dbReference type="InterPro" id="IPR001492">
    <property type="entry name" value="Flagellin"/>
</dbReference>
<comment type="caution">
    <text evidence="6">The sequence shown here is derived from an EMBL/GenBank/DDBJ whole genome shotgun (WGS) entry which is preliminary data.</text>
</comment>
<proteinExistence type="inferred from homology"/>
<dbReference type="PANTHER" id="PTHR42792">
    <property type="entry name" value="FLAGELLIN"/>
    <property type="match status" value="1"/>
</dbReference>
<feature type="domain" description="Flagellin C-terminal" evidence="5">
    <location>
        <begin position="415"/>
        <end position="497"/>
    </location>
</feature>
<keyword evidence="3" id="KW-0964">Secreted</keyword>
<keyword evidence="6" id="KW-0969">Cilium</keyword>
<evidence type="ECO:0000259" key="5">
    <source>
        <dbReference type="Pfam" id="PF00700"/>
    </source>
</evidence>
<comment type="similarity">
    <text evidence="1 3">Belongs to the bacterial flagellin family.</text>
</comment>
<name>R5LDZ6_9FIRM</name>
<dbReference type="PANTHER" id="PTHR42792:SF1">
    <property type="entry name" value="FLAGELLAR HOOK-ASSOCIATED PROTEIN 3"/>
    <property type="match status" value="1"/>
</dbReference>
<evidence type="ECO:0000313" key="6">
    <source>
        <dbReference type="EMBL" id="CCY75689.1"/>
    </source>
</evidence>
<protein>
    <recommendedName>
        <fullName evidence="3">Flagellin</fullName>
    </recommendedName>
</protein>
<accession>R5LDZ6</accession>
<keyword evidence="6" id="KW-0966">Cell projection</keyword>
<comment type="subcellular location">
    <subcellularLocation>
        <location evidence="3">Secreted</location>
    </subcellularLocation>
    <subcellularLocation>
        <location evidence="3">Bacterial flagellum</location>
    </subcellularLocation>
</comment>
<dbReference type="Pfam" id="PF00700">
    <property type="entry name" value="Flagellin_C"/>
    <property type="match status" value="1"/>
</dbReference>
<dbReference type="GO" id="GO:0005576">
    <property type="term" value="C:extracellular region"/>
    <property type="evidence" value="ECO:0007669"/>
    <property type="project" value="UniProtKB-SubCell"/>
</dbReference>
<evidence type="ECO:0000313" key="7">
    <source>
        <dbReference type="Proteomes" id="UP000018300"/>
    </source>
</evidence>
<keyword evidence="6" id="KW-0282">Flagellum</keyword>
<dbReference type="EMBL" id="CAYU010000017">
    <property type="protein sequence ID" value="CCY75689.1"/>
    <property type="molecule type" value="Genomic_DNA"/>
</dbReference>
<evidence type="ECO:0000256" key="2">
    <source>
        <dbReference type="ARBA" id="ARBA00023143"/>
    </source>
</evidence>
<dbReference type="AlphaFoldDB" id="R5LDZ6"/>
<comment type="function">
    <text evidence="3">Flagellin is the subunit protein which polymerizes to form the filaments of bacterial flagella.</text>
</comment>
<keyword evidence="2 3" id="KW-0975">Bacterial flagellum</keyword>
<gene>
    <name evidence="6" type="ORF">BN569_01636</name>
</gene>
<evidence type="ECO:0000259" key="4">
    <source>
        <dbReference type="Pfam" id="PF00669"/>
    </source>
</evidence>
<organism evidence="6 7">
    <name type="scientific">Eshraghiella crossota CAG:259</name>
    <dbReference type="NCBI Taxonomy" id="1263062"/>
    <lineage>
        <taxon>Bacteria</taxon>
        <taxon>Bacillati</taxon>
        <taxon>Bacillota</taxon>
        <taxon>Clostridia</taxon>
        <taxon>Lachnospirales</taxon>
        <taxon>Lachnospiraceae</taxon>
        <taxon>Eshraghiella</taxon>
    </lineage>
</organism>
<sequence>MRITNTMMMNQTLRNVSKSKNNLNTSENELATEKKITRPSDDPIVAIRALSLRSSLSEINQYLKHNIPDAESWLDVTHSSLNNMDGILSDIFQYCNQGSSDQFTTNDRSAIIDVLKQYRKAIYSEANADYAGRYCFTGYKTDTSFTFLTSTESDKKYEITETFKAEAVTTDNIMKNSVDATKVTGISAEKYPETRKVYRVRLAYQGCAKALDSGNDLKFSVTDANGTTDYTPNAVSRSEFEKMVSDGTFDKATDSLYYIYDTGEVVMTDDLYTKFSNCDGMSFTYQKDSFNAGDVRPEMYFNCTDITNPGNPVKYTFESDESISYTVNFSQSLQVNTLGRNALSYDIGRDIDDMCNALQSVLDIENKIAKLKTMKESGAYSDDEKKNIDTMIAASEKEHDYALDNMKKTFSKEITNVKEYQQTVSLELADLGARQNRLTLTKDRLSEQYTTFDDLKSRNEDVDLEDVVIKFSSAKTLYQAALSAASSCVQKSLLDYI</sequence>